<dbReference type="EC" id="4.2.1.75" evidence="3 9"/>
<dbReference type="GO" id="GO:0006780">
    <property type="term" value="P:uroporphyrinogen III biosynthetic process"/>
    <property type="evidence" value="ECO:0007669"/>
    <property type="project" value="UniProtKB-UniRule"/>
</dbReference>
<keyword evidence="5 9" id="KW-0627">Porphyrin biosynthesis</keyword>
<comment type="similarity">
    <text evidence="2 9">Belongs to the uroporphyrinogen-III synthase family.</text>
</comment>
<proteinExistence type="inferred from homology"/>
<evidence type="ECO:0000256" key="1">
    <source>
        <dbReference type="ARBA" id="ARBA00004772"/>
    </source>
</evidence>
<dbReference type="InterPro" id="IPR003754">
    <property type="entry name" value="4pyrrol_synth_uPrphyn_synth"/>
</dbReference>
<comment type="pathway">
    <text evidence="1 9">Porphyrin-containing compound metabolism; protoporphyrin-IX biosynthesis; coproporphyrinogen-III from 5-aminolevulinate: step 3/4.</text>
</comment>
<dbReference type="Proteomes" id="UP000240509">
    <property type="component" value="Unassembled WGS sequence"/>
</dbReference>
<name>A0A2T4U5L3_9BACI</name>
<evidence type="ECO:0000256" key="9">
    <source>
        <dbReference type="RuleBase" id="RU366031"/>
    </source>
</evidence>
<evidence type="ECO:0000256" key="3">
    <source>
        <dbReference type="ARBA" id="ARBA00013109"/>
    </source>
</evidence>
<dbReference type="Pfam" id="PF02602">
    <property type="entry name" value="HEM4"/>
    <property type="match status" value="1"/>
</dbReference>
<evidence type="ECO:0000256" key="5">
    <source>
        <dbReference type="ARBA" id="ARBA00023244"/>
    </source>
</evidence>
<evidence type="ECO:0000259" key="10">
    <source>
        <dbReference type="Pfam" id="PF02602"/>
    </source>
</evidence>
<dbReference type="RefSeq" id="WP_107585105.1">
    <property type="nucleotide sequence ID" value="NZ_PZJJ01000015.1"/>
</dbReference>
<evidence type="ECO:0000256" key="4">
    <source>
        <dbReference type="ARBA" id="ARBA00023239"/>
    </source>
</evidence>
<dbReference type="InterPro" id="IPR039793">
    <property type="entry name" value="UROS/Hem4"/>
</dbReference>
<gene>
    <name evidence="11" type="ORF">C6Y45_10085</name>
</gene>
<organism evidence="11 12">
    <name type="scientific">Alkalicoccus saliphilus</name>
    <dbReference type="NCBI Taxonomy" id="200989"/>
    <lineage>
        <taxon>Bacteria</taxon>
        <taxon>Bacillati</taxon>
        <taxon>Bacillota</taxon>
        <taxon>Bacilli</taxon>
        <taxon>Bacillales</taxon>
        <taxon>Bacillaceae</taxon>
        <taxon>Alkalicoccus</taxon>
    </lineage>
</organism>
<dbReference type="SUPFAM" id="SSF69618">
    <property type="entry name" value="HemD-like"/>
    <property type="match status" value="1"/>
</dbReference>
<dbReference type="PANTHER" id="PTHR38042">
    <property type="entry name" value="UROPORPHYRINOGEN-III SYNTHASE, CHLOROPLASTIC"/>
    <property type="match status" value="1"/>
</dbReference>
<comment type="catalytic activity">
    <reaction evidence="8 9">
        <text>hydroxymethylbilane = uroporphyrinogen III + H2O</text>
        <dbReference type="Rhea" id="RHEA:18965"/>
        <dbReference type="ChEBI" id="CHEBI:15377"/>
        <dbReference type="ChEBI" id="CHEBI:57308"/>
        <dbReference type="ChEBI" id="CHEBI:57845"/>
        <dbReference type="EC" id="4.2.1.75"/>
    </reaction>
</comment>
<dbReference type="EMBL" id="PZJJ01000015">
    <property type="protein sequence ID" value="PTL38693.1"/>
    <property type="molecule type" value="Genomic_DNA"/>
</dbReference>
<accession>A0A2T4U5L3</accession>
<keyword evidence="4 9" id="KW-0456">Lyase</keyword>
<evidence type="ECO:0000313" key="12">
    <source>
        <dbReference type="Proteomes" id="UP000240509"/>
    </source>
</evidence>
<keyword evidence="12" id="KW-1185">Reference proteome</keyword>
<dbReference type="InterPro" id="IPR036108">
    <property type="entry name" value="4pyrrol_syn_uPrphyn_synt_sf"/>
</dbReference>
<protein>
    <recommendedName>
        <fullName evidence="7 9">Uroporphyrinogen-III synthase</fullName>
        <ecNumber evidence="3 9">4.2.1.75</ecNumber>
    </recommendedName>
</protein>
<sequence length="239" mass="26859">MERRRLKLLNTRAAHQAAPLRTVLEESGAESVDLPLIRIEAEEVHLPELKESDWLVFTSVNTVEFWHRLSVDKPKARIACVGPKTAACAESKGYTVDLVPKRFDAEALAEALIKTAHREDRIVYPRSRRARPALKHLLEEDGRIVEDIVLYDTVPDPDAQERLVPLLEQVDGVLFLSPSAVHAFFEAAPADLPENLFFGSIGSITEKAIRKYTDREVITPETYTIEALVTTIIKKKVTV</sequence>
<dbReference type="GO" id="GO:0006782">
    <property type="term" value="P:protoporphyrinogen IX biosynthetic process"/>
    <property type="evidence" value="ECO:0007669"/>
    <property type="project" value="UniProtKB-UniRule"/>
</dbReference>
<evidence type="ECO:0000256" key="8">
    <source>
        <dbReference type="ARBA" id="ARBA00048617"/>
    </source>
</evidence>
<dbReference type="OrthoDB" id="9815856at2"/>
<evidence type="ECO:0000256" key="2">
    <source>
        <dbReference type="ARBA" id="ARBA00008133"/>
    </source>
</evidence>
<dbReference type="AlphaFoldDB" id="A0A2T4U5L3"/>
<comment type="caution">
    <text evidence="11">The sequence shown here is derived from an EMBL/GenBank/DDBJ whole genome shotgun (WGS) entry which is preliminary data.</text>
</comment>
<feature type="domain" description="Tetrapyrrole biosynthesis uroporphyrinogen III synthase" evidence="10">
    <location>
        <begin position="20"/>
        <end position="229"/>
    </location>
</feature>
<evidence type="ECO:0000313" key="11">
    <source>
        <dbReference type="EMBL" id="PTL38693.1"/>
    </source>
</evidence>
<comment type="function">
    <text evidence="6 9">Catalyzes cyclization of the linear tetrapyrrole, hydroxymethylbilane, to the macrocyclic uroporphyrinogen III.</text>
</comment>
<evidence type="ECO:0000256" key="7">
    <source>
        <dbReference type="ARBA" id="ARBA00040167"/>
    </source>
</evidence>
<dbReference type="GO" id="GO:0004852">
    <property type="term" value="F:uroporphyrinogen-III synthase activity"/>
    <property type="evidence" value="ECO:0007669"/>
    <property type="project" value="UniProtKB-UniRule"/>
</dbReference>
<dbReference type="UniPathway" id="UPA00251">
    <property type="reaction ID" value="UER00320"/>
</dbReference>
<dbReference type="PANTHER" id="PTHR38042:SF1">
    <property type="entry name" value="UROPORPHYRINOGEN-III SYNTHASE, CHLOROPLASTIC"/>
    <property type="match status" value="1"/>
</dbReference>
<evidence type="ECO:0000256" key="6">
    <source>
        <dbReference type="ARBA" id="ARBA00037589"/>
    </source>
</evidence>
<reference evidence="11 12" key="1">
    <citation type="submission" date="2018-03" db="EMBL/GenBank/DDBJ databases">
        <title>Alkalicoccus saliphilus sp. nov., isolated from a mineral pool.</title>
        <authorList>
            <person name="Zhao B."/>
        </authorList>
    </citation>
    <scope>NUCLEOTIDE SEQUENCE [LARGE SCALE GENOMIC DNA]</scope>
    <source>
        <strain evidence="11 12">6AG</strain>
    </source>
</reference>
<dbReference type="Gene3D" id="3.40.50.10090">
    <property type="match status" value="2"/>
</dbReference>
<dbReference type="CDD" id="cd06578">
    <property type="entry name" value="HemD"/>
    <property type="match status" value="1"/>
</dbReference>